<proteinExistence type="predicted"/>
<dbReference type="Proteomes" id="UP000218890">
    <property type="component" value="Chromosome"/>
</dbReference>
<keyword evidence="1" id="KW-0472">Membrane</keyword>
<feature type="transmembrane region" description="Helical" evidence="1">
    <location>
        <begin position="29"/>
        <end position="50"/>
    </location>
</feature>
<gene>
    <name evidence="2" type="ORF">HH1059_15280</name>
</gene>
<sequence length="271" mass="29274">MKALGPRRREPESWQGWLGAALELIWRRIGLFGIYSVAVVMAMLAAYSVAWAPARILLVLLLVVISLVLFIRLALVADYNREPKYLYIIPGNLDVALAITVGAALFAGYGAFLPGFFEPLAESLQQMLVGLGLYETRLETGAPAPPPASQLFVEVVFMAGGVWGVAAFSAGLGLLAFGQWFLLPMVVLHASPVGMSMVTSLRAYSLNPVPMTGLLGILLVMLALVIVSLGWLAPFMLPVLGALLYTSYRDVFLERDYNHPPGPPVLTDSEA</sequence>
<dbReference type="EMBL" id="AP017372">
    <property type="protein sequence ID" value="BAU58234.1"/>
    <property type="molecule type" value="Genomic_DNA"/>
</dbReference>
<reference evidence="2" key="1">
    <citation type="submission" date="2016-02" db="EMBL/GenBank/DDBJ databases">
        <title>Halorhodospira halochloris DSM-1059 complete genome, version 2.</title>
        <authorList>
            <person name="Tsukatani Y."/>
        </authorList>
    </citation>
    <scope>NUCLEOTIDE SEQUENCE</scope>
    <source>
        <strain evidence="2">DSM 1059</strain>
    </source>
</reference>
<feature type="transmembrane region" description="Helical" evidence="1">
    <location>
        <begin position="182"/>
        <end position="204"/>
    </location>
</feature>
<feature type="transmembrane region" description="Helical" evidence="1">
    <location>
        <begin position="216"/>
        <end position="245"/>
    </location>
</feature>
<keyword evidence="3" id="KW-1185">Reference proteome</keyword>
<accession>A0A0X8XA98</accession>
<dbReference type="AlphaFoldDB" id="A0A0X8XA98"/>
<protein>
    <submittedName>
        <fullName evidence="2">Possible transmembrane protein</fullName>
    </submittedName>
</protein>
<dbReference type="RefSeq" id="WP_096409632.1">
    <property type="nucleotide sequence ID" value="NZ_AP017372.2"/>
</dbReference>
<name>A0A0X8XA98_HALHR</name>
<dbReference type="KEGG" id="hhk:HH1059_15280"/>
<evidence type="ECO:0000313" key="2">
    <source>
        <dbReference type="EMBL" id="BAU58234.1"/>
    </source>
</evidence>
<feature type="transmembrane region" description="Helical" evidence="1">
    <location>
        <begin position="56"/>
        <end position="75"/>
    </location>
</feature>
<evidence type="ECO:0000256" key="1">
    <source>
        <dbReference type="SAM" id="Phobius"/>
    </source>
</evidence>
<keyword evidence="1 2" id="KW-0812">Transmembrane</keyword>
<feature type="transmembrane region" description="Helical" evidence="1">
    <location>
        <begin position="95"/>
        <end position="117"/>
    </location>
</feature>
<dbReference type="OrthoDB" id="5795072at2"/>
<evidence type="ECO:0000313" key="3">
    <source>
        <dbReference type="Proteomes" id="UP000218890"/>
    </source>
</evidence>
<organism evidence="2 3">
    <name type="scientific">Halorhodospira halochloris</name>
    <name type="common">Ectothiorhodospira halochloris</name>
    <dbReference type="NCBI Taxonomy" id="1052"/>
    <lineage>
        <taxon>Bacteria</taxon>
        <taxon>Pseudomonadati</taxon>
        <taxon>Pseudomonadota</taxon>
        <taxon>Gammaproteobacteria</taxon>
        <taxon>Chromatiales</taxon>
        <taxon>Ectothiorhodospiraceae</taxon>
        <taxon>Halorhodospira</taxon>
    </lineage>
</organism>
<feature type="transmembrane region" description="Helical" evidence="1">
    <location>
        <begin position="155"/>
        <end position="175"/>
    </location>
</feature>
<keyword evidence="1" id="KW-1133">Transmembrane helix</keyword>